<name>A0A561DWU1_9MICO</name>
<evidence type="ECO:0000313" key="2">
    <source>
        <dbReference type="EMBL" id="TWE07845.1"/>
    </source>
</evidence>
<feature type="transmembrane region" description="Helical" evidence="1">
    <location>
        <begin position="201"/>
        <end position="223"/>
    </location>
</feature>
<reference evidence="2 3" key="1">
    <citation type="submission" date="2019-06" db="EMBL/GenBank/DDBJ databases">
        <title>Sequencing the genomes of 1000 actinobacteria strains.</title>
        <authorList>
            <person name="Klenk H.-P."/>
        </authorList>
    </citation>
    <scope>NUCLEOTIDE SEQUENCE [LARGE SCALE GENOMIC DNA]</scope>
    <source>
        <strain evidence="2 3">DSM 19560</strain>
    </source>
</reference>
<keyword evidence="3" id="KW-1185">Reference proteome</keyword>
<keyword evidence="1" id="KW-0812">Transmembrane</keyword>
<proteinExistence type="predicted"/>
<feature type="transmembrane region" description="Helical" evidence="1">
    <location>
        <begin position="51"/>
        <end position="74"/>
    </location>
</feature>
<dbReference type="AlphaFoldDB" id="A0A561DWU1"/>
<feature type="transmembrane region" description="Helical" evidence="1">
    <location>
        <begin position="25"/>
        <end position="45"/>
    </location>
</feature>
<organism evidence="2 3">
    <name type="scientific">Rudaeicoccus suwonensis</name>
    <dbReference type="NCBI Taxonomy" id="657409"/>
    <lineage>
        <taxon>Bacteria</taxon>
        <taxon>Bacillati</taxon>
        <taxon>Actinomycetota</taxon>
        <taxon>Actinomycetes</taxon>
        <taxon>Micrococcales</taxon>
        <taxon>Dermacoccaceae</taxon>
        <taxon>Rudaeicoccus</taxon>
    </lineage>
</organism>
<dbReference type="Proteomes" id="UP000318297">
    <property type="component" value="Unassembled WGS sequence"/>
</dbReference>
<sequence length="296" mass="32763">MTDVSDSIQTSRENLSPKTRSVKTYALILCLFYAVPLLVIFGTSLPAWTPLWIRLLVVATVPVGMLAIFATFLVRRLRLNRRHGKPVKPDVIESLQSPLLITIAYLLSLSAFFVGTLTISFTISNNGLGDVQTIAATAVQHGGDGTDQHNRVTYVVGGNSYTITTNDSVQVGDDVAYNPSHPSRAEMYSDWNDEDNPGGTVAILFFLGFGFGIIAVVGLYAHVKNRHNKDRLQRNRITSIKMHYGRAHYWVVRFEDKKRARYGDTPSARRAIRAQLTGEAAQALKPRDADLLNTDA</sequence>
<evidence type="ECO:0000256" key="1">
    <source>
        <dbReference type="SAM" id="Phobius"/>
    </source>
</evidence>
<dbReference type="RefSeq" id="WP_145230263.1">
    <property type="nucleotide sequence ID" value="NZ_VIVQ01000004.1"/>
</dbReference>
<gene>
    <name evidence="2" type="ORF">BKA23_3212</name>
</gene>
<keyword evidence="1" id="KW-0472">Membrane</keyword>
<feature type="transmembrane region" description="Helical" evidence="1">
    <location>
        <begin position="95"/>
        <end position="123"/>
    </location>
</feature>
<dbReference type="EMBL" id="VIVQ01000004">
    <property type="protein sequence ID" value="TWE07845.1"/>
    <property type="molecule type" value="Genomic_DNA"/>
</dbReference>
<keyword evidence="1" id="KW-1133">Transmembrane helix</keyword>
<protein>
    <submittedName>
        <fullName evidence="2">Uncharacterized protein</fullName>
    </submittedName>
</protein>
<comment type="caution">
    <text evidence="2">The sequence shown here is derived from an EMBL/GenBank/DDBJ whole genome shotgun (WGS) entry which is preliminary data.</text>
</comment>
<accession>A0A561DWU1</accession>
<evidence type="ECO:0000313" key="3">
    <source>
        <dbReference type="Proteomes" id="UP000318297"/>
    </source>
</evidence>